<evidence type="ECO:0000259" key="8">
    <source>
        <dbReference type="SMART" id="SM00922"/>
    </source>
</evidence>
<evidence type="ECO:0000256" key="1">
    <source>
        <dbReference type="ARBA" id="ARBA00008031"/>
    </source>
</evidence>
<feature type="binding site" evidence="6">
    <location>
        <position position="228"/>
    </location>
    <ligand>
        <name>Mg(2+)</name>
        <dbReference type="ChEBI" id="CHEBI:18420"/>
    </ligand>
</feature>
<dbReference type="SFLD" id="SFLDS00001">
    <property type="entry name" value="Enolase"/>
    <property type="match status" value="1"/>
</dbReference>
<keyword evidence="3 6" id="KW-0460">Magnesium</keyword>
<dbReference type="SUPFAM" id="SSF51604">
    <property type="entry name" value="Enolase C-terminal domain-like"/>
    <property type="match status" value="1"/>
</dbReference>
<protein>
    <recommendedName>
        <fullName evidence="7">Dipeptide epimerase</fullName>
        <ecNumber evidence="7">5.1.1.-</ecNumber>
    </recommendedName>
</protein>
<evidence type="ECO:0000313" key="10">
    <source>
        <dbReference type="Proteomes" id="UP000831290"/>
    </source>
</evidence>
<evidence type="ECO:0000256" key="6">
    <source>
        <dbReference type="PIRSR" id="PIRSR634603-3"/>
    </source>
</evidence>
<dbReference type="EC" id="5.1.1.-" evidence="7"/>
<keyword evidence="2 6" id="KW-0479">Metal-binding</keyword>
<dbReference type="Proteomes" id="UP000831290">
    <property type="component" value="Chromosome"/>
</dbReference>
<feature type="binding site" evidence="6">
    <location>
        <position position="177"/>
    </location>
    <ligand>
        <name>Mg(2+)</name>
        <dbReference type="ChEBI" id="CHEBI:18420"/>
    </ligand>
</feature>
<dbReference type="EMBL" id="CP094358">
    <property type="protein sequence ID" value="UOB18056.1"/>
    <property type="molecule type" value="Genomic_DNA"/>
</dbReference>
<dbReference type="Gene3D" id="3.30.390.10">
    <property type="entry name" value="Enolase-like, N-terminal domain"/>
    <property type="match status" value="1"/>
</dbReference>
<dbReference type="PANTHER" id="PTHR48080:SF3">
    <property type="entry name" value="ENOLASE SUPERFAMILY MEMBER DDB_G0284701"/>
    <property type="match status" value="1"/>
</dbReference>
<keyword evidence="10" id="KW-1185">Reference proteome</keyword>
<evidence type="ECO:0000256" key="2">
    <source>
        <dbReference type="ARBA" id="ARBA00022723"/>
    </source>
</evidence>
<dbReference type="InterPro" id="IPR034603">
    <property type="entry name" value="Dipeptide_epimerase"/>
</dbReference>
<dbReference type="InterPro" id="IPR036849">
    <property type="entry name" value="Enolase-like_C_sf"/>
</dbReference>
<comment type="cofactor">
    <cofactor evidence="6 7">
        <name>Mg(2+)</name>
        <dbReference type="ChEBI" id="CHEBI:18420"/>
    </cofactor>
    <text evidence="6 7">Binds 1 Mg(2+) ion per subunit.</text>
</comment>
<dbReference type="Pfam" id="PF13378">
    <property type="entry name" value="MR_MLE_C"/>
    <property type="match status" value="1"/>
</dbReference>
<proteinExistence type="inferred from homology"/>
<dbReference type="PANTHER" id="PTHR48080">
    <property type="entry name" value="D-GALACTONATE DEHYDRATASE-RELATED"/>
    <property type="match status" value="1"/>
</dbReference>
<dbReference type="SFLD" id="SFLDG00180">
    <property type="entry name" value="muconate_cycloisomerase"/>
    <property type="match status" value="1"/>
</dbReference>
<dbReference type="AlphaFoldDB" id="A0A9E7CTG5"/>
<dbReference type="CDD" id="cd03319">
    <property type="entry name" value="L-Ala-DL-Glu_epimerase"/>
    <property type="match status" value="1"/>
</dbReference>
<name>A0A9E7CTG5_9FLAO</name>
<feature type="active site" description="Proton acceptor; specific for (S)-substrate epimerization" evidence="5">
    <location>
        <position position="250"/>
    </location>
</feature>
<dbReference type="RefSeq" id="WP_255843986.1">
    <property type="nucleotide sequence ID" value="NZ_CP094358.1"/>
</dbReference>
<keyword evidence="4 7" id="KW-0413">Isomerase</keyword>
<accession>A0A9E7CTG5</accession>
<dbReference type="SMART" id="SM00922">
    <property type="entry name" value="MR_MLE"/>
    <property type="match status" value="1"/>
</dbReference>
<feature type="binding site" evidence="6">
    <location>
        <position position="203"/>
    </location>
    <ligand>
        <name>Mg(2+)</name>
        <dbReference type="ChEBI" id="CHEBI:18420"/>
    </ligand>
</feature>
<dbReference type="InterPro" id="IPR013342">
    <property type="entry name" value="Mandelate_racemase_C"/>
</dbReference>
<reference evidence="9" key="1">
    <citation type="submission" date="2022-03" db="EMBL/GenBank/DDBJ databases">
        <title>Description of Abyssus ytuae gen. nov., sp. nov., a novel member of the family Flavobacteriaceae isolated from the sediment of Mariana Trench.</title>
        <authorList>
            <person name="Zhang J."/>
            <person name="Xu X."/>
        </authorList>
    </citation>
    <scope>NUCLEOTIDE SEQUENCE</scope>
    <source>
        <strain evidence="9">MT3330</strain>
    </source>
</reference>
<dbReference type="InterPro" id="IPR029065">
    <property type="entry name" value="Enolase_C-like"/>
</dbReference>
<gene>
    <name evidence="9" type="ORF">MQE35_01850</name>
</gene>
<dbReference type="GO" id="GO:0000287">
    <property type="term" value="F:magnesium ion binding"/>
    <property type="evidence" value="ECO:0007669"/>
    <property type="project" value="UniProtKB-ARBA"/>
</dbReference>
<dbReference type="SUPFAM" id="SSF54826">
    <property type="entry name" value="Enolase N-terminal domain-like"/>
    <property type="match status" value="1"/>
</dbReference>
<evidence type="ECO:0000256" key="4">
    <source>
        <dbReference type="ARBA" id="ARBA00023235"/>
    </source>
</evidence>
<dbReference type="KEGG" id="fbm:MQE35_01850"/>
<evidence type="ECO:0000256" key="5">
    <source>
        <dbReference type="PIRSR" id="PIRSR634603-1"/>
    </source>
</evidence>
<dbReference type="Gene3D" id="3.20.20.120">
    <property type="entry name" value="Enolase-like C-terminal domain"/>
    <property type="match status" value="1"/>
</dbReference>
<evidence type="ECO:0000256" key="3">
    <source>
        <dbReference type="ARBA" id="ARBA00022842"/>
    </source>
</evidence>
<comment type="similarity">
    <text evidence="1 7">Belongs to the mandelate racemase/muconate lactonizing enzyme family.</text>
</comment>
<evidence type="ECO:0000256" key="7">
    <source>
        <dbReference type="RuleBase" id="RU366006"/>
    </source>
</evidence>
<feature type="domain" description="Mandelate racemase/muconate lactonizing enzyme C-terminal" evidence="8">
    <location>
        <begin position="135"/>
        <end position="224"/>
    </location>
</feature>
<feature type="active site" description="Proton acceptor; specific for (R)-substrate epimerization" evidence="5">
    <location>
        <position position="153"/>
    </location>
</feature>
<dbReference type="GO" id="GO:0016855">
    <property type="term" value="F:racemase and epimerase activity, acting on amino acids and derivatives"/>
    <property type="evidence" value="ECO:0007669"/>
    <property type="project" value="UniProtKB-UniRule"/>
</dbReference>
<dbReference type="InterPro" id="IPR034593">
    <property type="entry name" value="DgoD-like"/>
</dbReference>
<organism evidence="9 10">
    <name type="scientific">Abyssalbus ytuae</name>
    <dbReference type="NCBI Taxonomy" id="2926907"/>
    <lineage>
        <taxon>Bacteria</taxon>
        <taxon>Pseudomonadati</taxon>
        <taxon>Bacteroidota</taxon>
        <taxon>Flavobacteriia</taxon>
        <taxon>Flavobacteriales</taxon>
        <taxon>Flavobacteriaceae</taxon>
        <taxon>Abyssalbus</taxon>
    </lineage>
</organism>
<dbReference type="InterPro" id="IPR029017">
    <property type="entry name" value="Enolase-like_N"/>
</dbReference>
<evidence type="ECO:0000313" key="9">
    <source>
        <dbReference type="EMBL" id="UOB18056.1"/>
    </source>
</evidence>
<dbReference type="SFLD" id="SFLDF00009">
    <property type="entry name" value="o-succinylbenzoate_synthase"/>
    <property type="match status" value="1"/>
</dbReference>
<sequence length="337" mass="37758">MEILLKKYVLKLKHAFGISRESYDYQDTLIISLSLNGKTGYGEATANSYYNITVEKMQQEITSVKKDIEKYHFTTPEDFHKWLTTKKLSNFSICALDLAANDLFGKLKNKPLYKIWDTTLDKYPVTNYTIGIASVEKMVEKMAEKPWPLYKIKLGTDNDIKIVQELRKHSDAIFRVDANCAWTAQQTIDNSKLLKELGVEFIEQPLKANDLKGYEKVKKESHLPIIADESCIVEEDVQKCAGSFDGINIKLTKCGGLTPALRMIKKAKKLGLKVMVGCMTESTVGISAIAQLLPQLDYVDMDGAMLLESDIATGVIIRENGKVVFPDIAGSGITLRV</sequence>